<keyword evidence="3" id="KW-1185">Reference proteome</keyword>
<accession>A0A2T3A647</accession>
<gene>
    <name evidence="2" type="ORF">BD289DRAFT_435722</name>
</gene>
<keyword evidence="1" id="KW-0812">Transmembrane</keyword>
<dbReference type="InParanoid" id="A0A2T3A647"/>
<dbReference type="EMBL" id="KZ678458">
    <property type="protein sequence ID" value="PSR83585.1"/>
    <property type="molecule type" value="Genomic_DNA"/>
</dbReference>
<proteinExistence type="predicted"/>
<evidence type="ECO:0000313" key="2">
    <source>
        <dbReference type="EMBL" id="PSR83585.1"/>
    </source>
</evidence>
<evidence type="ECO:0000313" key="3">
    <source>
        <dbReference type="Proteomes" id="UP000241462"/>
    </source>
</evidence>
<dbReference type="AlphaFoldDB" id="A0A2T3A647"/>
<keyword evidence="1" id="KW-0472">Membrane</keyword>
<sequence length="56" mass="6533">MLLLFFGASFIWHSSTLGWLHFWGLISFISSHVYTSDCTLFVFTFLVCIMMVGRQH</sequence>
<keyword evidence="1" id="KW-1133">Transmembrane helix</keyword>
<name>A0A2T3A647_9PEZI</name>
<feature type="transmembrane region" description="Helical" evidence="1">
    <location>
        <begin position="34"/>
        <end position="53"/>
    </location>
</feature>
<reference evidence="2 3" key="1">
    <citation type="journal article" date="2018" name="Mycol. Prog.">
        <title>Coniella lustricola, a new species from submerged detritus.</title>
        <authorList>
            <person name="Raudabaugh D.B."/>
            <person name="Iturriaga T."/>
            <person name="Carver A."/>
            <person name="Mondo S."/>
            <person name="Pangilinan J."/>
            <person name="Lipzen A."/>
            <person name="He G."/>
            <person name="Amirebrahimi M."/>
            <person name="Grigoriev I.V."/>
            <person name="Miller A.N."/>
        </authorList>
    </citation>
    <scope>NUCLEOTIDE SEQUENCE [LARGE SCALE GENOMIC DNA]</scope>
    <source>
        <strain evidence="2 3">B22-T-1</strain>
    </source>
</reference>
<organism evidence="2 3">
    <name type="scientific">Coniella lustricola</name>
    <dbReference type="NCBI Taxonomy" id="2025994"/>
    <lineage>
        <taxon>Eukaryota</taxon>
        <taxon>Fungi</taxon>
        <taxon>Dikarya</taxon>
        <taxon>Ascomycota</taxon>
        <taxon>Pezizomycotina</taxon>
        <taxon>Sordariomycetes</taxon>
        <taxon>Sordariomycetidae</taxon>
        <taxon>Diaporthales</taxon>
        <taxon>Schizoparmaceae</taxon>
        <taxon>Coniella</taxon>
    </lineage>
</organism>
<protein>
    <submittedName>
        <fullName evidence="2">Uncharacterized protein</fullName>
    </submittedName>
</protein>
<evidence type="ECO:0000256" key="1">
    <source>
        <dbReference type="SAM" id="Phobius"/>
    </source>
</evidence>
<dbReference type="Proteomes" id="UP000241462">
    <property type="component" value="Unassembled WGS sequence"/>
</dbReference>